<reference evidence="2" key="1">
    <citation type="submission" date="2021-07" db="EMBL/GenBank/DDBJ databases">
        <authorList>
            <person name="Catto M.A."/>
            <person name="Jacobson A."/>
            <person name="Kennedy G."/>
            <person name="Labadie P."/>
            <person name="Hunt B.G."/>
            <person name="Srinivasan R."/>
        </authorList>
    </citation>
    <scope>NUCLEOTIDE SEQUENCE</scope>
    <source>
        <strain evidence="2">PL_HMW_Pooled</strain>
        <tissue evidence="2">Head</tissue>
    </source>
</reference>
<comment type="caution">
    <text evidence="2">The sequence shown here is derived from an EMBL/GenBank/DDBJ whole genome shotgun (WGS) entry which is preliminary data.</text>
</comment>
<feature type="region of interest" description="Disordered" evidence="1">
    <location>
        <begin position="1"/>
        <end position="146"/>
    </location>
</feature>
<feature type="compositionally biased region" description="Low complexity" evidence="1">
    <location>
        <begin position="924"/>
        <end position="935"/>
    </location>
</feature>
<name>A0AAE1HBC5_9NEOP</name>
<dbReference type="EMBL" id="JAHWGI010000914">
    <property type="protein sequence ID" value="KAK3918257.1"/>
    <property type="molecule type" value="Genomic_DNA"/>
</dbReference>
<feature type="compositionally biased region" description="Acidic residues" evidence="1">
    <location>
        <begin position="1436"/>
        <end position="1463"/>
    </location>
</feature>
<reference evidence="2" key="2">
    <citation type="journal article" date="2023" name="BMC Genomics">
        <title>Pest status, molecular evolution, and epigenetic factors derived from the genome assembly of Frankliniella fusca, a thysanopteran phytovirus vector.</title>
        <authorList>
            <person name="Catto M.A."/>
            <person name="Labadie P.E."/>
            <person name="Jacobson A.L."/>
            <person name="Kennedy G.G."/>
            <person name="Srinivasan R."/>
            <person name="Hunt B.G."/>
        </authorList>
    </citation>
    <scope>NUCLEOTIDE SEQUENCE</scope>
    <source>
        <strain evidence="2">PL_HMW_Pooled</strain>
    </source>
</reference>
<feature type="compositionally biased region" description="Acidic residues" evidence="1">
    <location>
        <begin position="39"/>
        <end position="59"/>
    </location>
</feature>
<feature type="compositionally biased region" description="Low complexity" evidence="1">
    <location>
        <begin position="1190"/>
        <end position="1206"/>
    </location>
</feature>
<feature type="compositionally biased region" description="Basic residues" evidence="1">
    <location>
        <begin position="841"/>
        <end position="857"/>
    </location>
</feature>
<gene>
    <name evidence="2" type="ORF">KUF71_007674</name>
</gene>
<evidence type="ECO:0000256" key="1">
    <source>
        <dbReference type="SAM" id="MobiDB-lite"/>
    </source>
</evidence>
<dbReference type="Proteomes" id="UP001219518">
    <property type="component" value="Unassembled WGS sequence"/>
</dbReference>
<feature type="region of interest" description="Disordered" evidence="1">
    <location>
        <begin position="800"/>
        <end position="993"/>
    </location>
</feature>
<protein>
    <submittedName>
        <fullName evidence="2">Replicase polyprotein 1a</fullName>
    </submittedName>
</protein>
<accession>A0AAE1HBC5</accession>
<feature type="compositionally biased region" description="Acidic residues" evidence="1">
    <location>
        <begin position="67"/>
        <end position="146"/>
    </location>
</feature>
<feature type="region of interest" description="Disordered" evidence="1">
    <location>
        <begin position="1431"/>
        <end position="1463"/>
    </location>
</feature>
<feature type="compositionally biased region" description="Polar residues" evidence="1">
    <location>
        <begin position="1166"/>
        <end position="1183"/>
    </location>
</feature>
<organism evidence="2 3">
    <name type="scientific">Frankliniella fusca</name>
    <dbReference type="NCBI Taxonomy" id="407009"/>
    <lineage>
        <taxon>Eukaryota</taxon>
        <taxon>Metazoa</taxon>
        <taxon>Ecdysozoa</taxon>
        <taxon>Arthropoda</taxon>
        <taxon>Hexapoda</taxon>
        <taxon>Insecta</taxon>
        <taxon>Pterygota</taxon>
        <taxon>Neoptera</taxon>
        <taxon>Paraneoptera</taxon>
        <taxon>Thysanoptera</taxon>
        <taxon>Terebrantia</taxon>
        <taxon>Thripoidea</taxon>
        <taxon>Thripidae</taxon>
        <taxon>Frankliniella</taxon>
    </lineage>
</organism>
<feature type="compositionally biased region" description="Polar residues" evidence="1">
    <location>
        <begin position="858"/>
        <end position="888"/>
    </location>
</feature>
<feature type="region of interest" description="Disordered" evidence="1">
    <location>
        <begin position="1228"/>
        <end position="1268"/>
    </location>
</feature>
<feature type="compositionally biased region" description="Low complexity" evidence="1">
    <location>
        <begin position="1145"/>
        <end position="1159"/>
    </location>
</feature>
<feature type="compositionally biased region" description="Polar residues" evidence="1">
    <location>
        <begin position="1228"/>
        <end position="1241"/>
    </location>
</feature>
<keyword evidence="3" id="KW-1185">Reference proteome</keyword>
<feature type="region of interest" description="Disordered" evidence="1">
    <location>
        <begin position="1134"/>
        <end position="1215"/>
    </location>
</feature>
<proteinExistence type="predicted"/>
<evidence type="ECO:0000313" key="2">
    <source>
        <dbReference type="EMBL" id="KAK3918257.1"/>
    </source>
</evidence>
<feature type="compositionally biased region" description="Low complexity" evidence="1">
    <location>
        <begin position="972"/>
        <end position="991"/>
    </location>
</feature>
<evidence type="ECO:0000313" key="3">
    <source>
        <dbReference type="Proteomes" id="UP001219518"/>
    </source>
</evidence>
<sequence>MEPKWKNVSSYLRRKASQQAKMEAQSLDPENGGNSCANLEEDIGEDHGEEENYGGEEENIGAVEGNCDGEEESGGGDHDCEDGGANEDDGDNDNNDDDGDDEDENDDNAGDGDDDGDGDGDGDGDDDGDGDGDGDGEDDDDSDAEDDLRTKLAKWSIDYGITLQATKALLDILRDQHPELPLTAETLRQATKKRLAVKVLANGEYVHIGFGRLFDCIDISKLENRTIEVDLNLDGFPIFNSTGTECWPTLGRCVSGGATVPIVIGIYYGQGKPQPLADFLQDLIHDVRTLTANGVVIRNRHFQFLIRYFLLDAPARSYIKCCMGNGSHHGCEKCEQEGYNINNYTVFQTESGRLRTDESFRQQTDPYHHDGVSPLTQIEQFGLVSQIPLEPMHLVEHGAIKRFFSFVLSRGNVNVRMSPAQRNIFDALLTECQEYFPCEFSRKLRCLAFKGKWKAIEWRHLLLYVGPILFSQVLHEEVYHCFLLLHCAIFILNHEVLLQNFLDEAQTYLENFVSFSSDLFGPHFVSYNIHSLLHLVAEVRTKGSLMSFSAYPFENELRHIKKLVKSSARPLQQICKRLDEKYKFKCLRRKKQKQGFIIQHDNGPVGGFQHVVRQYKKYEGEKFTIGNSTPDHCVQFANGQIGIVENIVESAGENGPVYHAVARLFTDFSNLYEYPVESRLLGIQVVQNLNHHFTIFEWRDVKHKCVLFPYRNAHGRFCIVDFLNLEDEEGLPETAIVPQSWILDCGTSSHWPPIYKESYLKKEPQADWSSYPILLRGTYDSYDIARSLLSKAVESNFEEDVLKPQKRSIKKPTRYKTTDSEPDLPPRRKRSAPAVAPKNTTAKKRKLPTPPPIKKKPSTATSMTRPLSNSSSSVTPVLLQSASPIRHNNFSDELDVPESETTSKNMESNVLHNQRATSMTQPISSSSSVSSQSQSGNQTCHDNLFDNQDIPETPTHSNNLETNSLHLQRATSMTRPLSSSSSGPVGTSQSQATSQNLHPNLFDKLDVPAATHSKNLGTNSFHLQRATSILRPISSSSSGVTSQSQSAIQTRHNNFSDESAVSESATHSENREINSFHHLRTTFMTRPTSSLSSGVTFQSQSTIQHLHHNFSDELDAPESADTHSKNMESNFLHHERTTSMTRPISGTSSVSCQSQSAVQTRHHNTSDVLESATHSNNLGTNSFHYDRAMSRQISSLSSGGTSESQSANPTRHHNFSDELDVLGSVTHSKNLGTNSVHNQRASSISRPLSSLSSSGTTQSQSSSQSLHQNYLDTPQKSINQLLLNKLNRILLTQANHTRLLNQLIAHTGMEGPTTPRPSGWPSTLPLKDEVQFFAWEKFLHSNQNYDYAINYFSNAVCDTTYQACTRQILAQIISKSLKPHLNWTGTEKKYGIRDRRTGQLIVGAVRKRFKEVSPKKVGTEISKWLRNNLRKKATEDCDESDRDDDNEDDVNDGDDNESGEDLE</sequence>
<feature type="compositionally biased region" description="Polar residues" evidence="1">
    <location>
        <begin position="899"/>
        <end position="923"/>
    </location>
</feature>
<dbReference type="PANTHER" id="PTHR33053:SF24">
    <property type="entry name" value="TRANSPOSASE DOMAIN-CONTAINING PROTEIN"/>
    <property type="match status" value="1"/>
</dbReference>
<feature type="compositionally biased region" description="Basic residues" evidence="1">
    <location>
        <begin position="804"/>
        <end position="814"/>
    </location>
</feature>
<feature type="compositionally biased region" description="Polar residues" evidence="1">
    <location>
        <begin position="954"/>
        <end position="971"/>
    </location>
</feature>
<dbReference type="PANTHER" id="PTHR33053">
    <property type="entry name" value="PROTEIN, PUTATIVE-RELATED"/>
    <property type="match status" value="1"/>
</dbReference>
<feature type="compositionally biased region" description="Low complexity" evidence="1">
    <location>
        <begin position="1242"/>
        <end position="1266"/>
    </location>
</feature>